<keyword evidence="2 9" id="KW-0444">Lipid biosynthesis</keyword>
<dbReference type="Proteomes" id="UP000826550">
    <property type="component" value="Chromosome"/>
</dbReference>
<dbReference type="InterPro" id="IPR004655">
    <property type="entry name" value="FabH"/>
</dbReference>
<dbReference type="EMBL" id="CP048268">
    <property type="protein sequence ID" value="QYN53851.1"/>
    <property type="molecule type" value="Genomic_DNA"/>
</dbReference>
<keyword evidence="6 9" id="KW-0275">Fatty acid biosynthesis</keyword>
<comment type="domain">
    <text evidence="9">The last Arg residue of the ACP-binding site is essential for the weak association between ACP/AcpP and FabH.</text>
</comment>
<dbReference type="SUPFAM" id="SSF53901">
    <property type="entry name" value="Thiolase-like"/>
    <property type="match status" value="1"/>
</dbReference>
<dbReference type="CDD" id="cd00830">
    <property type="entry name" value="KAS_III"/>
    <property type="match status" value="1"/>
</dbReference>
<evidence type="ECO:0000256" key="3">
    <source>
        <dbReference type="ARBA" id="ARBA00022679"/>
    </source>
</evidence>
<dbReference type="NCBIfam" id="TIGR00747">
    <property type="entry name" value="fabH"/>
    <property type="match status" value="1"/>
</dbReference>
<organism evidence="12 13">
    <name type="scientific">Lactobacillus panisapium</name>
    <dbReference type="NCBI Taxonomy" id="2012495"/>
    <lineage>
        <taxon>Bacteria</taxon>
        <taxon>Bacillati</taxon>
        <taxon>Bacillota</taxon>
        <taxon>Bacilli</taxon>
        <taxon>Lactobacillales</taxon>
        <taxon>Lactobacillaceae</taxon>
        <taxon>Lactobacillus</taxon>
    </lineage>
</organism>
<reference evidence="12 13" key="1">
    <citation type="submission" date="2020-01" db="EMBL/GenBank/DDBJ databases">
        <title>Vast differences in strain-level diversity in the gut microbiota of two closely related honey bee species.</title>
        <authorList>
            <person name="Ellegaard K.M."/>
            <person name="Suenami S."/>
            <person name="Miyazaki R."/>
            <person name="Engel P."/>
        </authorList>
    </citation>
    <scope>NUCLEOTIDE SEQUENCE [LARGE SCALE GENOMIC DNA]</scope>
    <source>
        <strain evidence="12 13">ESL0416</strain>
    </source>
</reference>
<dbReference type="Gene3D" id="3.40.47.10">
    <property type="match status" value="1"/>
</dbReference>
<comment type="similarity">
    <text evidence="1 9">Belongs to the thiolase-like superfamily. FabH family.</text>
</comment>
<dbReference type="EC" id="2.3.1.180" evidence="9"/>
<evidence type="ECO:0000259" key="10">
    <source>
        <dbReference type="Pfam" id="PF08541"/>
    </source>
</evidence>
<feature type="active site" evidence="9">
    <location>
        <position position="112"/>
    </location>
</feature>
<evidence type="ECO:0000256" key="2">
    <source>
        <dbReference type="ARBA" id="ARBA00022516"/>
    </source>
</evidence>
<feature type="region of interest" description="ACP-binding" evidence="9">
    <location>
        <begin position="252"/>
        <end position="256"/>
    </location>
</feature>
<feature type="domain" description="Beta-ketoacyl-[acyl-carrier-protein] synthase III N-terminal" evidence="11">
    <location>
        <begin position="106"/>
        <end position="181"/>
    </location>
</feature>
<dbReference type="InterPro" id="IPR013747">
    <property type="entry name" value="ACP_syn_III_C"/>
</dbReference>
<evidence type="ECO:0000313" key="13">
    <source>
        <dbReference type="Proteomes" id="UP000826550"/>
    </source>
</evidence>
<evidence type="ECO:0000259" key="11">
    <source>
        <dbReference type="Pfam" id="PF08545"/>
    </source>
</evidence>
<keyword evidence="3 9" id="KW-0808">Transferase</keyword>
<feature type="active site" evidence="9">
    <location>
        <position position="251"/>
    </location>
</feature>
<dbReference type="HAMAP" id="MF_01815">
    <property type="entry name" value="FabH"/>
    <property type="match status" value="1"/>
</dbReference>
<dbReference type="PANTHER" id="PTHR43091:SF1">
    <property type="entry name" value="BETA-KETOACYL-[ACYL-CARRIER-PROTEIN] SYNTHASE III, CHLOROPLASTIC"/>
    <property type="match status" value="1"/>
</dbReference>
<gene>
    <name evidence="9" type="primary">fabH</name>
    <name evidence="12" type="ORF">GYM71_08450</name>
</gene>
<keyword evidence="9" id="KW-0963">Cytoplasm</keyword>
<name>A0ABX8WFH7_9LACO</name>
<evidence type="ECO:0000256" key="6">
    <source>
        <dbReference type="ARBA" id="ARBA00023160"/>
    </source>
</evidence>
<keyword evidence="5 9" id="KW-0443">Lipid metabolism</keyword>
<feature type="active site" evidence="9">
    <location>
        <position position="281"/>
    </location>
</feature>
<comment type="subunit">
    <text evidence="9">Homodimer.</text>
</comment>
<keyword evidence="13" id="KW-1185">Reference proteome</keyword>
<feature type="domain" description="Beta-ketoacyl-[acyl-carrier-protein] synthase III C-terminal" evidence="10">
    <location>
        <begin position="235"/>
        <end position="322"/>
    </location>
</feature>
<evidence type="ECO:0000256" key="1">
    <source>
        <dbReference type="ARBA" id="ARBA00008642"/>
    </source>
</evidence>
<dbReference type="InterPro" id="IPR013751">
    <property type="entry name" value="ACP_syn_III_N"/>
</dbReference>
<evidence type="ECO:0000256" key="5">
    <source>
        <dbReference type="ARBA" id="ARBA00023098"/>
    </source>
</evidence>
<evidence type="ECO:0000256" key="4">
    <source>
        <dbReference type="ARBA" id="ARBA00022832"/>
    </source>
</evidence>
<keyword evidence="7 9" id="KW-0511">Multifunctional enzyme</keyword>
<dbReference type="Pfam" id="PF08545">
    <property type="entry name" value="ACP_syn_III"/>
    <property type="match status" value="1"/>
</dbReference>
<evidence type="ECO:0000256" key="9">
    <source>
        <dbReference type="HAMAP-Rule" id="MF_01815"/>
    </source>
</evidence>
<dbReference type="InterPro" id="IPR016039">
    <property type="entry name" value="Thiolase-like"/>
</dbReference>
<keyword evidence="4 9" id="KW-0276">Fatty acid metabolism</keyword>
<dbReference type="Pfam" id="PF08541">
    <property type="entry name" value="ACP_syn_III_C"/>
    <property type="match status" value="1"/>
</dbReference>
<comment type="pathway">
    <text evidence="9">Lipid metabolism; fatty acid biosynthesis.</text>
</comment>
<accession>A0ABX8WFH7</accession>
<dbReference type="NCBIfam" id="NF006829">
    <property type="entry name" value="PRK09352.1"/>
    <property type="match status" value="1"/>
</dbReference>
<dbReference type="PANTHER" id="PTHR43091">
    <property type="entry name" value="3-OXOACYL-[ACYL-CARRIER-PROTEIN] SYNTHASE"/>
    <property type="match status" value="1"/>
</dbReference>
<proteinExistence type="inferred from homology"/>
<evidence type="ECO:0000313" key="12">
    <source>
        <dbReference type="EMBL" id="QYN53851.1"/>
    </source>
</evidence>
<sequence>MMGLKITQTASYVPPQVVSNDDLAEIMDTSDEWISSRTGIKQRHVSHGEQTSALAVKVAQSLLKKAAVAADQIDFIIVATMSPDFLTPSTAAIVQGKIHAQHALAFDLNSACSGFIYALAVADKLLAGPYHRGLVIGAEVLTKLVDWQDRSTAVLFGDGSGGVLVEKDAATAGIIAEDLRAFGEQAAILTAGYQPTVSAFSQDNTDQHKHYLEMQGRDVYTFATHEVPSSINRVLTQANWQKDDVDWYLLHQANGRILTVIAKHLNEPVAKFLNNVARYGNTSAASVAILLDEFVTSGDIQPGQKLILSGFGGGLTVASIALIF</sequence>
<comment type="catalytic activity">
    <reaction evidence="9">
        <text>malonyl-[ACP] + acetyl-CoA + H(+) = 3-oxobutanoyl-[ACP] + CO2 + CoA</text>
        <dbReference type="Rhea" id="RHEA:12080"/>
        <dbReference type="Rhea" id="RHEA-COMP:9623"/>
        <dbReference type="Rhea" id="RHEA-COMP:9625"/>
        <dbReference type="ChEBI" id="CHEBI:15378"/>
        <dbReference type="ChEBI" id="CHEBI:16526"/>
        <dbReference type="ChEBI" id="CHEBI:57287"/>
        <dbReference type="ChEBI" id="CHEBI:57288"/>
        <dbReference type="ChEBI" id="CHEBI:78449"/>
        <dbReference type="ChEBI" id="CHEBI:78450"/>
        <dbReference type="EC" id="2.3.1.180"/>
    </reaction>
</comment>
<evidence type="ECO:0000256" key="7">
    <source>
        <dbReference type="ARBA" id="ARBA00023268"/>
    </source>
</evidence>
<comment type="subcellular location">
    <subcellularLocation>
        <location evidence="9">Cytoplasm</location>
    </subcellularLocation>
</comment>
<protein>
    <recommendedName>
        <fullName evidence="9">Beta-ketoacyl-[acyl-carrier-protein] synthase III</fullName>
        <shortName evidence="9">Beta-ketoacyl-ACP synthase III</shortName>
        <shortName evidence="9">KAS III</shortName>
        <ecNumber evidence="9">2.3.1.180</ecNumber>
    </recommendedName>
    <alternativeName>
        <fullName evidence="9">3-oxoacyl-[acyl-carrier-protein] synthase 3</fullName>
    </alternativeName>
    <alternativeName>
        <fullName evidence="9">3-oxoacyl-[acyl-carrier-protein] synthase III</fullName>
    </alternativeName>
</protein>
<keyword evidence="8 9" id="KW-0012">Acyltransferase</keyword>
<evidence type="ECO:0000256" key="8">
    <source>
        <dbReference type="ARBA" id="ARBA00023315"/>
    </source>
</evidence>
<comment type="function">
    <text evidence="9">Catalyzes the condensation reaction of fatty acid synthesis by the addition to an acyl acceptor of two carbons from malonyl-ACP. Catalyzes the first condensation reaction which initiates fatty acid synthesis and may therefore play a role in governing the total rate of fatty acid production. Possesses both acetoacetyl-ACP synthase and acetyl transacylase activities. Its substrate specificity determines the biosynthesis of branched-chain and/or straight-chain of fatty acids.</text>
</comment>